<comment type="caution">
    <text evidence="1">The sequence shown here is derived from an EMBL/GenBank/DDBJ whole genome shotgun (WGS) entry which is preliminary data.</text>
</comment>
<dbReference type="Proteomes" id="UP000032232">
    <property type="component" value="Unassembled WGS sequence"/>
</dbReference>
<evidence type="ECO:0000313" key="1">
    <source>
        <dbReference type="EMBL" id="KIT17330.1"/>
    </source>
</evidence>
<dbReference type="PATRIC" id="fig|935700.4.peg.1107"/>
<sequence length="148" mass="16261">MQFDRARIPQEFGRTALATRLGEPMAAHDHPRIRSTSRPLRWRRYVELRHSEAFPTASLKITSVAALLAVGLAPGFAAAQSMSQGYDMLTTALASELDRIGVEYSEEDLSNLSLGQIAALQQSLDSGQSASNTRSQIETWLEDAREGN</sequence>
<keyword evidence="2" id="KW-1185">Reference proteome</keyword>
<proteinExistence type="predicted"/>
<dbReference type="STRING" id="935700.jaqu_10620"/>
<accession>A0A0D1ENW8</accession>
<evidence type="ECO:0000313" key="2">
    <source>
        <dbReference type="Proteomes" id="UP000032232"/>
    </source>
</evidence>
<protein>
    <submittedName>
        <fullName evidence="1">Uncharacterized protein</fullName>
    </submittedName>
</protein>
<dbReference type="AlphaFoldDB" id="A0A0D1ENW8"/>
<reference evidence="1 2" key="1">
    <citation type="submission" date="2015-02" db="EMBL/GenBank/DDBJ databases">
        <title>Genome Sequence of Jannaschia aquimarina DSM28248, a member of the Roseobacter clade.</title>
        <authorList>
            <person name="Voget S."/>
            <person name="Daniel R."/>
        </authorList>
    </citation>
    <scope>NUCLEOTIDE SEQUENCE [LARGE SCALE GENOMIC DNA]</scope>
    <source>
        <strain evidence="1 2">GSW-M26</strain>
    </source>
</reference>
<name>A0A0D1ENW8_9RHOB</name>
<dbReference type="EMBL" id="JYFE01000020">
    <property type="protein sequence ID" value="KIT17330.1"/>
    <property type="molecule type" value="Genomic_DNA"/>
</dbReference>
<gene>
    <name evidence="1" type="ORF">jaqu_10620</name>
</gene>
<organism evidence="1 2">
    <name type="scientific">Jannaschia aquimarina</name>
    <dbReference type="NCBI Taxonomy" id="935700"/>
    <lineage>
        <taxon>Bacteria</taxon>
        <taxon>Pseudomonadati</taxon>
        <taxon>Pseudomonadota</taxon>
        <taxon>Alphaproteobacteria</taxon>
        <taxon>Rhodobacterales</taxon>
        <taxon>Roseobacteraceae</taxon>
        <taxon>Jannaschia</taxon>
    </lineage>
</organism>